<keyword evidence="3" id="KW-1185">Reference proteome</keyword>
<comment type="caution">
    <text evidence="2">The sequence shown here is derived from an EMBL/GenBank/DDBJ whole genome shotgun (WGS) entry which is preliminary data.</text>
</comment>
<feature type="region of interest" description="Disordered" evidence="1">
    <location>
        <begin position="280"/>
        <end position="299"/>
    </location>
</feature>
<evidence type="ECO:0000256" key="1">
    <source>
        <dbReference type="SAM" id="MobiDB-lite"/>
    </source>
</evidence>
<evidence type="ECO:0000313" key="3">
    <source>
        <dbReference type="Proteomes" id="UP000282971"/>
    </source>
</evidence>
<dbReference type="RefSeq" id="WP_127742091.1">
    <property type="nucleotide sequence ID" value="NZ_SACN01000001.1"/>
</dbReference>
<proteinExistence type="predicted"/>
<dbReference type="AlphaFoldDB" id="A0A437M6X1"/>
<accession>A0A437M6X1</accession>
<sequence length="299" mass="33033">MAALTNINIGLANKAFAAARALVQDCQTQINAYADADEHYPDDHSRDDYLADMAAHLGDTTRRAIDAVRIVYQLIKLRRSLRSFDKEIVALNDDDFSKIKYFDEYYGAGTAAVSMVSKHIELLNPMIEIPTDTGIERRVLIRMLKQTPQYLGAIGIKPSREKDVQDALLHSLRLAFPGVIREPATPKQTKTYHPDFGIESIATAVEVKFVAEQSKAATAIGGLYEDMMGYAGSEFTQFLGLVYMTGPYLSQEQVEAELDKIGTPKSWRVLLVVGGGRSYPASAPTKRRGGSNSIKNKPK</sequence>
<dbReference type="OrthoDB" id="8441568at2"/>
<evidence type="ECO:0000313" key="2">
    <source>
        <dbReference type="EMBL" id="RVT93460.1"/>
    </source>
</evidence>
<reference evidence="2 3" key="1">
    <citation type="submission" date="2019-01" db="EMBL/GenBank/DDBJ databases">
        <authorList>
            <person name="Chen W.-M."/>
        </authorList>
    </citation>
    <scope>NUCLEOTIDE SEQUENCE [LARGE SCALE GENOMIC DNA]</scope>
    <source>
        <strain evidence="2 3">CCP-7</strain>
    </source>
</reference>
<name>A0A437M6X1_9SPHN</name>
<gene>
    <name evidence="2" type="ORF">EOD43_06175</name>
</gene>
<dbReference type="Pfam" id="PF18742">
    <property type="entry name" value="DpnII-MboI"/>
    <property type="match status" value="1"/>
</dbReference>
<protein>
    <submittedName>
        <fullName evidence="2">Uncharacterized protein</fullName>
    </submittedName>
</protein>
<feature type="compositionally biased region" description="Polar residues" evidence="1">
    <location>
        <begin position="290"/>
        <end position="299"/>
    </location>
</feature>
<dbReference type="EMBL" id="SACN01000001">
    <property type="protein sequence ID" value="RVT93460.1"/>
    <property type="molecule type" value="Genomic_DNA"/>
</dbReference>
<dbReference type="Proteomes" id="UP000282971">
    <property type="component" value="Unassembled WGS sequence"/>
</dbReference>
<organism evidence="2 3">
    <name type="scientific">Sphingomonas crocodyli</name>
    <dbReference type="NCBI Taxonomy" id="1979270"/>
    <lineage>
        <taxon>Bacteria</taxon>
        <taxon>Pseudomonadati</taxon>
        <taxon>Pseudomonadota</taxon>
        <taxon>Alphaproteobacteria</taxon>
        <taxon>Sphingomonadales</taxon>
        <taxon>Sphingomonadaceae</taxon>
        <taxon>Sphingomonas</taxon>
    </lineage>
</organism>